<sequence length="125" mass="14037">MTVMEAGAILNWTLQAEIPIPKDAGELLIQGEQPVAAFRTYRDSAIFTNKRLIVRDAQGMTGKKVEMYSLPYADIHMWSSENAGTFDFNSELTLWTRAGEIKIKLGKGADIRRLDNLIAWAVLNH</sequence>
<dbReference type="Gene3D" id="2.30.29.50">
    <property type="entry name" value="Bacterial Pleckstrin homology domain"/>
    <property type="match status" value="1"/>
</dbReference>
<dbReference type="InterPro" id="IPR012544">
    <property type="entry name" value="PHb"/>
</dbReference>
<reference evidence="2 3" key="1">
    <citation type="submission" date="2011-05" db="EMBL/GenBank/DDBJ databases">
        <title>Whole genome sequence of Microlunatus phosphovorus NM-1.</title>
        <authorList>
            <person name="Hosoyama A."/>
            <person name="Sasaki K."/>
            <person name="Harada T."/>
            <person name="Igarashi R."/>
            <person name="Kawakoshi A."/>
            <person name="Sasagawa M."/>
            <person name="Fukada J."/>
            <person name="Nakamura S."/>
            <person name="Katano Y."/>
            <person name="Hanada S."/>
            <person name="Kamagata Y."/>
            <person name="Nakamura N."/>
            <person name="Yamazaki S."/>
            <person name="Fujita N."/>
        </authorList>
    </citation>
    <scope>NUCLEOTIDE SEQUENCE [LARGE SCALE GENOMIC DNA]</scope>
    <source>
        <strain evidence="3">ATCC 700054 / DSM 10555 / JCM 9379 / NBRC 101784 / NCIMB 13414 / VKM Ac-1990 / NM-1</strain>
    </source>
</reference>
<dbReference type="CDD" id="cd13225">
    <property type="entry name" value="PH-like_bacteria"/>
    <property type="match status" value="1"/>
</dbReference>
<name>F5XEN8_MICPN</name>
<gene>
    <name evidence="2" type="ordered locus">MLP_22400</name>
</gene>
<dbReference type="eggNOG" id="ENOG503172B">
    <property type="taxonomic scope" value="Bacteria"/>
</dbReference>
<dbReference type="SUPFAM" id="SSF50729">
    <property type="entry name" value="PH domain-like"/>
    <property type="match status" value="1"/>
</dbReference>
<dbReference type="Pfam" id="PF08000">
    <property type="entry name" value="bPH_1"/>
    <property type="match status" value="1"/>
</dbReference>
<evidence type="ECO:0000259" key="1">
    <source>
        <dbReference type="Pfam" id="PF08000"/>
    </source>
</evidence>
<dbReference type="EMBL" id="AP012204">
    <property type="protein sequence ID" value="BAK35254.1"/>
    <property type="molecule type" value="Genomic_DNA"/>
</dbReference>
<dbReference type="HOGENOM" id="CLU_137895_0_0_11"/>
<dbReference type="STRING" id="1032480.MLP_22400"/>
<evidence type="ECO:0000313" key="3">
    <source>
        <dbReference type="Proteomes" id="UP000007947"/>
    </source>
</evidence>
<keyword evidence="3" id="KW-1185">Reference proteome</keyword>
<dbReference type="AlphaFoldDB" id="F5XEN8"/>
<dbReference type="Proteomes" id="UP000007947">
    <property type="component" value="Chromosome"/>
</dbReference>
<feature type="domain" description="Bacterial Pleckstrin homology" evidence="1">
    <location>
        <begin position="7"/>
        <end position="121"/>
    </location>
</feature>
<accession>F5XEN8</accession>
<dbReference type="KEGG" id="mph:MLP_22400"/>
<dbReference type="InterPro" id="IPR037063">
    <property type="entry name" value="PHb_sf"/>
</dbReference>
<proteinExistence type="predicted"/>
<evidence type="ECO:0000313" key="2">
    <source>
        <dbReference type="EMBL" id="BAK35254.1"/>
    </source>
</evidence>
<organism evidence="2 3">
    <name type="scientific">Microlunatus phosphovorus (strain ATCC 700054 / DSM 10555 / JCM 9379 / NBRC 101784 / NCIMB 13414 / VKM Ac-1990 / NM-1)</name>
    <dbReference type="NCBI Taxonomy" id="1032480"/>
    <lineage>
        <taxon>Bacteria</taxon>
        <taxon>Bacillati</taxon>
        <taxon>Actinomycetota</taxon>
        <taxon>Actinomycetes</taxon>
        <taxon>Propionibacteriales</taxon>
        <taxon>Propionibacteriaceae</taxon>
        <taxon>Microlunatus</taxon>
    </lineage>
</organism>
<protein>
    <recommendedName>
        <fullName evidence="1">Bacterial Pleckstrin homology domain-containing protein</fullName>
    </recommendedName>
</protein>